<keyword evidence="2" id="KW-0614">Plasmid</keyword>
<protein>
    <submittedName>
        <fullName evidence="2">Uncharacterized protein</fullName>
    </submittedName>
</protein>
<evidence type="ECO:0000313" key="3">
    <source>
        <dbReference type="Proteomes" id="UP000006798"/>
    </source>
</evidence>
<feature type="compositionally biased region" description="Polar residues" evidence="1">
    <location>
        <begin position="1"/>
        <end position="11"/>
    </location>
</feature>
<evidence type="ECO:0000256" key="1">
    <source>
        <dbReference type="SAM" id="MobiDB-lite"/>
    </source>
</evidence>
<organism evidence="2 3">
    <name type="scientific">Cupriavidus necator (strain ATCC 43291 / DSM 13513 / CCUG 52238 / LMG 8453 / N-1)</name>
    <name type="common">Ralstonia eutropha</name>
    <dbReference type="NCBI Taxonomy" id="1042878"/>
    <lineage>
        <taxon>Bacteria</taxon>
        <taxon>Pseudomonadati</taxon>
        <taxon>Pseudomonadota</taxon>
        <taxon>Betaproteobacteria</taxon>
        <taxon>Burkholderiales</taxon>
        <taxon>Burkholderiaceae</taxon>
        <taxon>Cupriavidus</taxon>
    </lineage>
</organism>
<geneLocation type="plasmid" evidence="2 3">
    <name>pBB1</name>
</geneLocation>
<dbReference type="RefSeq" id="WP_013958835.1">
    <property type="nucleotide sequence ID" value="NC_015727.1"/>
</dbReference>
<dbReference type="EMBL" id="CP002879">
    <property type="protein sequence ID" value="AEI81780.1"/>
    <property type="molecule type" value="Genomic_DNA"/>
</dbReference>
<sequence>MAHLTPPSSQKYLMPRDADAVGPQNEAERRLYELIVEGLNSGPGTDYESVADFAVEFRARLQNGKR</sequence>
<reference evidence="2 3" key="1">
    <citation type="journal article" date="2011" name="J. Bacteriol.">
        <title>Complete genome sequence of the type strain Cupriavidus necator N-1.</title>
        <authorList>
            <person name="Poehlein A."/>
            <person name="Kusian B."/>
            <person name="Friedrich B."/>
            <person name="Daniel R."/>
            <person name="Bowien B."/>
        </authorList>
    </citation>
    <scope>NUCLEOTIDE SEQUENCE [LARGE SCALE GENOMIC DNA]</scope>
    <source>
        <strain evidence="3">ATCC 43291 / DSM 13513 / CCUG 52238 / LMG 8453 / N-1</strain>
        <plasmid evidence="2 3">pBB1</plasmid>
    </source>
</reference>
<gene>
    <name evidence="2" type="ordered locus">CNE_BB1p03560</name>
</gene>
<dbReference type="GeneID" id="34312580"/>
<dbReference type="HOGENOM" id="CLU_2823893_0_0_4"/>
<accession>F8GWR0</accession>
<name>F8GWR0_CUPNN</name>
<dbReference type="KEGG" id="cnc:CNE_BB1p03560"/>
<feature type="region of interest" description="Disordered" evidence="1">
    <location>
        <begin position="1"/>
        <end position="25"/>
    </location>
</feature>
<evidence type="ECO:0000313" key="2">
    <source>
        <dbReference type="EMBL" id="AEI81780.1"/>
    </source>
</evidence>
<proteinExistence type="predicted"/>
<dbReference type="Proteomes" id="UP000006798">
    <property type="component" value="Plasmid pBB1"/>
</dbReference>
<dbReference type="AlphaFoldDB" id="F8GWR0"/>